<feature type="domain" description="GOLD" evidence="12">
    <location>
        <begin position="436"/>
        <end position="569"/>
    </location>
</feature>
<dbReference type="InterPro" id="IPR011074">
    <property type="entry name" value="CRAL/TRIO_N_dom"/>
</dbReference>
<dbReference type="GO" id="GO:0005737">
    <property type="term" value="C:cytoplasm"/>
    <property type="evidence" value="ECO:0007669"/>
    <property type="project" value="UniProtKB-SubCell"/>
</dbReference>
<organism evidence="13 14">
    <name type="scientific">Punica granatum</name>
    <name type="common">Pomegranate</name>
    <dbReference type="NCBI Taxonomy" id="22663"/>
    <lineage>
        <taxon>Eukaryota</taxon>
        <taxon>Viridiplantae</taxon>
        <taxon>Streptophyta</taxon>
        <taxon>Embryophyta</taxon>
        <taxon>Tracheophyta</taxon>
        <taxon>Spermatophyta</taxon>
        <taxon>Magnoliopsida</taxon>
        <taxon>eudicotyledons</taxon>
        <taxon>Gunneridae</taxon>
        <taxon>Pentapetalae</taxon>
        <taxon>rosids</taxon>
        <taxon>malvids</taxon>
        <taxon>Myrtales</taxon>
        <taxon>Lythraceae</taxon>
        <taxon>Punica</taxon>
    </lineage>
</organism>
<evidence type="ECO:0000256" key="10">
    <source>
        <dbReference type="SAM" id="MobiDB-lite"/>
    </source>
</evidence>
<dbReference type="GO" id="GO:0016020">
    <property type="term" value="C:membrane"/>
    <property type="evidence" value="ECO:0007669"/>
    <property type="project" value="UniProtKB-SubCell"/>
</dbReference>
<dbReference type="STRING" id="22663.A0A2I0JPV2"/>
<reference evidence="13 14" key="1">
    <citation type="submission" date="2017-11" db="EMBL/GenBank/DDBJ databases">
        <title>De-novo sequencing of pomegranate (Punica granatum L.) genome.</title>
        <authorList>
            <person name="Akparov Z."/>
            <person name="Amiraslanov A."/>
            <person name="Hajiyeva S."/>
            <person name="Abbasov M."/>
            <person name="Kaur K."/>
            <person name="Hamwieh A."/>
            <person name="Solovyev V."/>
            <person name="Salamov A."/>
            <person name="Braich B."/>
            <person name="Kosarev P."/>
            <person name="Mahmoud A."/>
            <person name="Hajiyev E."/>
            <person name="Babayeva S."/>
            <person name="Izzatullayeva V."/>
            <person name="Mammadov A."/>
            <person name="Mammadov A."/>
            <person name="Sharifova S."/>
            <person name="Ojaghi J."/>
            <person name="Eynullazada K."/>
            <person name="Bayramov B."/>
            <person name="Abdulazimova A."/>
            <person name="Shahmuradov I."/>
        </authorList>
    </citation>
    <scope>NUCLEOTIDE SEQUENCE [LARGE SCALE GENOMIC DNA]</scope>
    <source>
        <strain evidence="14">cv. AG2017</strain>
        <tissue evidence="13">Leaf</tissue>
    </source>
</reference>
<dbReference type="SMART" id="SM00516">
    <property type="entry name" value="SEC14"/>
    <property type="match status" value="1"/>
</dbReference>
<dbReference type="SMART" id="SM01100">
    <property type="entry name" value="CRAL_TRIO_N"/>
    <property type="match status" value="1"/>
</dbReference>
<evidence type="ECO:0008006" key="15">
    <source>
        <dbReference type="Google" id="ProtNLM"/>
    </source>
</evidence>
<dbReference type="SUPFAM" id="SSF101576">
    <property type="entry name" value="Supernatant protein factor (SPF), C-terminal domain"/>
    <property type="match status" value="1"/>
</dbReference>
<dbReference type="Proteomes" id="UP000233551">
    <property type="component" value="Unassembled WGS sequence"/>
</dbReference>
<dbReference type="PANTHER" id="PTHR45932">
    <property type="entry name" value="PATELLIN-1"/>
    <property type="match status" value="1"/>
</dbReference>
<feature type="compositionally biased region" description="Basic and acidic residues" evidence="10">
    <location>
        <begin position="113"/>
        <end position="137"/>
    </location>
</feature>
<dbReference type="SUPFAM" id="SSF52087">
    <property type="entry name" value="CRAL/TRIO domain"/>
    <property type="match status" value="1"/>
</dbReference>
<keyword evidence="6" id="KW-0132">Cell division</keyword>
<sequence length="573" mass="64029">MAAEDTQAPAKAAEEVVVVAEMPPAVAEKELPPPSAMEEQAGRGGEDKVKPEDKEEKKKEEKSVITQSVSFKEETNVVGELPDSQKKALEELKQLVREALEKREFTTPPPPPPKEEKKSAVVEEKIKKEETKEEKLVETTASEVVVAEEPHVPPPAKAKEEEAAVVVEEVVEKVEEVIVDEDGTKTVEAIKETIVEVSTATIKTEEPTAAPAPEPTAEPEAVPPSESEEVSLWGVPLLGDEKSDVILLKFLRARDFKPKEALAMIKSTVRWRKEFGIEALLGEDLGAAGLEEVVYMHRADRDGHPVCYNMYGELGRRKELYETVFADEEKRKRFLKWRVQFMERSIEKHIDFSPTGVCTFVQVNDLKNSPGLLRREVWAATNKVLQLLQDNYPEFVAKQVFINVPWWYLLVSRMISPFVTQRTKSKFVFATPSKTSETLFKYIAPEQVPVQFGGLSREGEQEFTVADPATEITIKPAAKHTVEFPVSESCEVVWELRVVGSEVSYGAEFVPATENSYTVIVSKTKKLSTSDGEPIICDSFKATEPGKLVITIDNHSAKKKKIILYRSKIKPVA</sequence>
<dbReference type="GO" id="GO:0008289">
    <property type="term" value="F:lipid binding"/>
    <property type="evidence" value="ECO:0007669"/>
    <property type="project" value="UniProtKB-KW"/>
</dbReference>
<evidence type="ECO:0000256" key="3">
    <source>
        <dbReference type="ARBA" id="ARBA00007155"/>
    </source>
</evidence>
<feature type="compositionally biased region" description="Basic and acidic residues" evidence="10">
    <location>
        <begin position="40"/>
        <end position="63"/>
    </location>
</feature>
<dbReference type="Pfam" id="PF03765">
    <property type="entry name" value="CRAL_TRIO_N"/>
    <property type="match status" value="1"/>
</dbReference>
<comment type="similarity">
    <text evidence="3">Belongs to the patellin family.</text>
</comment>
<evidence type="ECO:0000313" key="13">
    <source>
        <dbReference type="EMBL" id="PKI57516.1"/>
    </source>
</evidence>
<evidence type="ECO:0000259" key="12">
    <source>
        <dbReference type="PROSITE" id="PS50866"/>
    </source>
</evidence>
<dbReference type="GO" id="GO:0051301">
    <property type="term" value="P:cell division"/>
    <property type="evidence" value="ECO:0007669"/>
    <property type="project" value="UniProtKB-KW"/>
</dbReference>
<dbReference type="InterPro" id="IPR001251">
    <property type="entry name" value="CRAL-TRIO_dom"/>
</dbReference>
<evidence type="ECO:0000256" key="4">
    <source>
        <dbReference type="ARBA" id="ARBA00022448"/>
    </source>
</evidence>
<dbReference type="InterPro" id="IPR044834">
    <property type="entry name" value="PATL"/>
</dbReference>
<evidence type="ECO:0000256" key="8">
    <source>
        <dbReference type="ARBA" id="ARBA00023136"/>
    </source>
</evidence>
<dbReference type="InterPro" id="IPR036273">
    <property type="entry name" value="CRAL/TRIO_N_dom_sf"/>
</dbReference>
<dbReference type="InterPro" id="IPR036865">
    <property type="entry name" value="CRAL-TRIO_dom_sf"/>
</dbReference>
<keyword evidence="9" id="KW-0131">Cell cycle</keyword>
<dbReference type="Gene3D" id="3.40.525.10">
    <property type="entry name" value="CRAL-TRIO lipid binding domain"/>
    <property type="match status" value="1"/>
</dbReference>
<feature type="region of interest" description="Disordered" evidence="10">
    <location>
        <begin position="24"/>
        <end position="82"/>
    </location>
</feature>
<keyword evidence="5" id="KW-0963">Cytoplasm</keyword>
<keyword evidence="7" id="KW-0446">Lipid-binding</keyword>
<dbReference type="AlphaFoldDB" id="A0A2I0JPV2"/>
<evidence type="ECO:0000259" key="11">
    <source>
        <dbReference type="PROSITE" id="PS50191"/>
    </source>
</evidence>
<evidence type="ECO:0000313" key="14">
    <source>
        <dbReference type="Proteomes" id="UP000233551"/>
    </source>
</evidence>
<dbReference type="Gene3D" id="2.60.120.680">
    <property type="entry name" value="GOLD domain"/>
    <property type="match status" value="1"/>
</dbReference>
<proteinExistence type="inferred from homology"/>
<evidence type="ECO:0000256" key="6">
    <source>
        <dbReference type="ARBA" id="ARBA00022618"/>
    </source>
</evidence>
<dbReference type="PROSITE" id="PS50866">
    <property type="entry name" value="GOLD"/>
    <property type="match status" value="1"/>
</dbReference>
<evidence type="ECO:0000256" key="7">
    <source>
        <dbReference type="ARBA" id="ARBA00023121"/>
    </source>
</evidence>
<feature type="region of interest" description="Disordered" evidence="10">
    <location>
        <begin position="203"/>
        <end position="228"/>
    </location>
</feature>
<dbReference type="EMBL" id="PGOL01001505">
    <property type="protein sequence ID" value="PKI57516.1"/>
    <property type="molecule type" value="Genomic_DNA"/>
</dbReference>
<keyword evidence="8" id="KW-0472">Membrane</keyword>
<dbReference type="Pfam" id="PF25099">
    <property type="entry name" value="GOLD_PATL1_C"/>
    <property type="match status" value="1"/>
</dbReference>
<accession>A0A2I0JPV2</accession>
<dbReference type="CDD" id="cd00170">
    <property type="entry name" value="SEC14"/>
    <property type="match status" value="1"/>
</dbReference>
<keyword evidence="14" id="KW-1185">Reference proteome</keyword>
<dbReference type="Pfam" id="PF00650">
    <property type="entry name" value="CRAL_TRIO"/>
    <property type="match status" value="1"/>
</dbReference>
<evidence type="ECO:0000256" key="2">
    <source>
        <dbReference type="ARBA" id="ARBA00004496"/>
    </source>
</evidence>
<dbReference type="SUPFAM" id="SSF46938">
    <property type="entry name" value="CRAL/TRIO N-terminal domain"/>
    <property type="match status" value="1"/>
</dbReference>
<evidence type="ECO:0000256" key="9">
    <source>
        <dbReference type="ARBA" id="ARBA00023306"/>
    </source>
</evidence>
<keyword evidence="4" id="KW-0813">Transport</keyword>
<gene>
    <name evidence="13" type="ORF">CRG98_022167</name>
</gene>
<protein>
    <recommendedName>
        <fullName evidence="15">Patellin-3-like</fullName>
    </recommendedName>
</protein>
<comment type="subcellular location">
    <subcellularLocation>
        <location evidence="2">Cytoplasm</location>
    </subcellularLocation>
    <subcellularLocation>
        <location evidence="1">Membrane</location>
    </subcellularLocation>
</comment>
<dbReference type="InterPro" id="IPR056794">
    <property type="entry name" value="PATL1-6_C_GOLD"/>
</dbReference>
<dbReference type="PROSITE" id="PS50191">
    <property type="entry name" value="CRAL_TRIO"/>
    <property type="match status" value="1"/>
</dbReference>
<comment type="caution">
    <text evidence="13">The sequence shown here is derived from an EMBL/GenBank/DDBJ whole genome shotgun (WGS) entry which is preliminary data.</text>
</comment>
<feature type="domain" description="CRAL-TRIO" evidence="11">
    <location>
        <begin position="283"/>
        <end position="460"/>
    </location>
</feature>
<name>A0A2I0JPV2_PUNGR</name>
<dbReference type="InterPro" id="IPR036598">
    <property type="entry name" value="GOLD_dom_sf"/>
</dbReference>
<evidence type="ECO:0000256" key="1">
    <source>
        <dbReference type="ARBA" id="ARBA00004370"/>
    </source>
</evidence>
<dbReference type="PANTHER" id="PTHR45932:SF27">
    <property type="entry name" value="PATELLIN-2"/>
    <property type="match status" value="1"/>
</dbReference>
<evidence type="ECO:0000256" key="5">
    <source>
        <dbReference type="ARBA" id="ARBA00022490"/>
    </source>
</evidence>
<feature type="compositionally biased region" description="Low complexity" evidence="10">
    <location>
        <begin position="138"/>
        <end position="147"/>
    </location>
</feature>
<feature type="region of interest" description="Disordered" evidence="10">
    <location>
        <begin position="100"/>
        <end position="160"/>
    </location>
</feature>
<dbReference type="InterPro" id="IPR009038">
    <property type="entry name" value="GOLD_dom"/>
</dbReference>